<dbReference type="Pfam" id="PF18317">
    <property type="entry name" value="SDH_C"/>
    <property type="match status" value="1"/>
</dbReference>
<evidence type="ECO:0000313" key="2">
    <source>
        <dbReference type="EMBL" id="PMD40667.1"/>
    </source>
</evidence>
<dbReference type="SUPFAM" id="SSF51735">
    <property type="entry name" value="NAD(P)-binding Rossmann-fold domains"/>
    <property type="match status" value="1"/>
</dbReference>
<evidence type="ECO:0000313" key="3">
    <source>
        <dbReference type="Proteomes" id="UP000235786"/>
    </source>
</evidence>
<evidence type="ECO:0000259" key="1">
    <source>
        <dbReference type="Pfam" id="PF18317"/>
    </source>
</evidence>
<feature type="domain" description="SDH C-terminal" evidence="1">
    <location>
        <begin position="117"/>
        <end position="147"/>
    </location>
</feature>
<dbReference type="InterPro" id="IPR041121">
    <property type="entry name" value="SDH_C"/>
</dbReference>
<dbReference type="Proteomes" id="UP000235786">
    <property type="component" value="Unassembled WGS sequence"/>
</dbReference>
<reference evidence="2 3" key="1">
    <citation type="submission" date="2016-04" db="EMBL/GenBank/DDBJ databases">
        <title>A degradative enzymes factory behind the ericoid mycorrhizal symbiosis.</title>
        <authorList>
            <consortium name="DOE Joint Genome Institute"/>
            <person name="Martino E."/>
            <person name="Morin E."/>
            <person name="Grelet G."/>
            <person name="Kuo A."/>
            <person name="Kohler A."/>
            <person name="Daghino S."/>
            <person name="Barry K."/>
            <person name="Choi C."/>
            <person name="Cichocki N."/>
            <person name="Clum A."/>
            <person name="Copeland A."/>
            <person name="Hainaut M."/>
            <person name="Haridas S."/>
            <person name="Labutti K."/>
            <person name="Lindquist E."/>
            <person name="Lipzen A."/>
            <person name="Khouja H.-R."/>
            <person name="Murat C."/>
            <person name="Ohm R."/>
            <person name="Olson A."/>
            <person name="Spatafora J."/>
            <person name="Veneault-Fourrey C."/>
            <person name="Henrissat B."/>
            <person name="Grigoriev I."/>
            <person name="Martin F."/>
            <person name="Perotto S."/>
        </authorList>
    </citation>
    <scope>NUCLEOTIDE SEQUENCE [LARGE SCALE GENOMIC DNA]</scope>
    <source>
        <strain evidence="2 3">F</strain>
    </source>
</reference>
<sequence length="202" mass="22701">MQPRGDANGLLQLVYLLPPIINTIGYAQSFASLFKIIVIGSLEEFLNDGRIAPDILVAPDNLIGTIPADKTTLDTFPQSLFARPEGVCVDMSYNPRYTLLPAATDKYSEGRWGTASGIDVLLEQAFTQFWMFTGKKAPREVMWEAVRKADAEKGSFEKFSMQGCVNPGRKQPMQDNAELETRRTCQICNFRHNLNVEEFKEK</sequence>
<gene>
    <name evidence="2" type="ORF">L207DRAFT_582852</name>
</gene>
<keyword evidence="3" id="KW-1185">Reference proteome</keyword>
<name>A0A2J6RQ71_HYAVF</name>
<dbReference type="EMBL" id="KZ613945">
    <property type="protein sequence ID" value="PMD40667.1"/>
    <property type="molecule type" value="Genomic_DNA"/>
</dbReference>
<accession>A0A2J6RQ71</accession>
<protein>
    <recommendedName>
        <fullName evidence="1">SDH C-terminal domain-containing protein</fullName>
    </recommendedName>
</protein>
<dbReference type="Gene3D" id="3.40.50.720">
    <property type="entry name" value="NAD(P)-binding Rossmann-like Domain"/>
    <property type="match status" value="1"/>
</dbReference>
<dbReference type="OrthoDB" id="204377at2759"/>
<proteinExistence type="predicted"/>
<dbReference type="AlphaFoldDB" id="A0A2J6RQ71"/>
<organism evidence="2 3">
    <name type="scientific">Hyaloscypha variabilis (strain UAMH 11265 / GT02V1 / F)</name>
    <name type="common">Meliniomyces variabilis</name>
    <dbReference type="NCBI Taxonomy" id="1149755"/>
    <lineage>
        <taxon>Eukaryota</taxon>
        <taxon>Fungi</taxon>
        <taxon>Dikarya</taxon>
        <taxon>Ascomycota</taxon>
        <taxon>Pezizomycotina</taxon>
        <taxon>Leotiomycetes</taxon>
        <taxon>Helotiales</taxon>
        <taxon>Hyaloscyphaceae</taxon>
        <taxon>Hyaloscypha</taxon>
        <taxon>Hyaloscypha variabilis</taxon>
    </lineage>
</organism>
<dbReference type="InterPro" id="IPR036291">
    <property type="entry name" value="NAD(P)-bd_dom_sf"/>
</dbReference>
<dbReference type="STRING" id="1149755.A0A2J6RQ71"/>